<feature type="chain" id="PRO_5037806517" evidence="1">
    <location>
        <begin position="20"/>
        <end position="376"/>
    </location>
</feature>
<dbReference type="EMBL" id="PRDK01000001">
    <property type="protein sequence ID" value="MBE8712300.1"/>
    <property type="molecule type" value="Genomic_DNA"/>
</dbReference>
<accession>A0A928USC5</accession>
<sequence>MLRFFSLALFIFSINVVSAQVDSTQQNSKRNPFIVELEVENGGILASKDVKNTTFEHAYYNGINLRLGWKIIHSSDKLFKLYNNPIYGFGIYSSTFNTDIIGSPYALYGFIQSPFGKLTSQKWHFDYRIGLGMSGNFRPYDEDTNPLNLVIGTKNNVYIDLGIRTQYQISSKFRAGAGLSFHHFSNGAMRLPNKGINLIPIALSITYKPAGEQRLQKERPLMDSLKGKIYYHVNYGLGFKQINRDVEKRYMKTTLSAYASTHVSPKWRMGGGLDIFYSASGNNEEIAGDEHGKLAAKLSGGPSYYIAHILNKNLVLNGNIGYYIHNQEFNGEIQKIFLRAGARYYVYKNLNAGASIKAHMGKADFIEWTMGYTFNR</sequence>
<organism evidence="2 3">
    <name type="scientific">Sphingobacterium hungaricum</name>
    <dbReference type="NCBI Taxonomy" id="2082723"/>
    <lineage>
        <taxon>Bacteria</taxon>
        <taxon>Pseudomonadati</taxon>
        <taxon>Bacteroidota</taxon>
        <taxon>Sphingobacteriia</taxon>
        <taxon>Sphingobacteriales</taxon>
        <taxon>Sphingobacteriaceae</taxon>
        <taxon>Sphingobacterium</taxon>
    </lineage>
</organism>
<keyword evidence="3" id="KW-1185">Reference proteome</keyword>
<dbReference type="RefSeq" id="WP_196934640.1">
    <property type="nucleotide sequence ID" value="NZ_MU158698.1"/>
</dbReference>
<dbReference type="Pfam" id="PF09411">
    <property type="entry name" value="PagL"/>
    <property type="match status" value="1"/>
</dbReference>
<feature type="signal peptide" evidence="1">
    <location>
        <begin position="1"/>
        <end position="19"/>
    </location>
</feature>
<evidence type="ECO:0000313" key="2">
    <source>
        <dbReference type="EMBL" id="MBE8712300.1"/>
    </source>
</evidence>
<keyword evidence="1" id="KW-0732">Signal</keyword>
<protein>
    <submittedName>
        <fullName evidence="2">Deacylase</fullName>
    </submittedName>
</protein>
<reference evidence="2" key="1">
    <citation type="submission" date="2018-02" db="EMBL/GenBank/DDBJ databases">
        <authorList>
            <person name="Vasarhelyi B.M."/>
            <person name="Deshmukh S."/>
            <person name="Balint B."/>
            <person name="Kukolya J."/>
        </authorList>
    </citation>
    <scope>NUCLEOTIDE SEQUENCE</scope>
    <source>
        <strain evidence="2">KB22</strain>
    </source>
</reference>
<dbReference type="Gene3D" id="2.40.160.20">
    <property type="match status" value="1"/>
</dbReference>
<evidence type="ECO:0000256" key="1">
    <source>
        <dbReference type="SAM" id="SignalP"/>
    </source>
</evidence>
<gene>
    <name evidence="2" type="ORF">C4F49_01220</name>
</gene>
<dbReference type="AlphaFoldDB" id="A0A928USC5"/>
<dbReference type="Proteomes" id="UP000616201">
    <property type="component" value="Unassembled WGS sequence"/>
</dbReference>
<name>A0A928USC5_9SPHI</name>
<evidence type="ECO:0000313" key="3">
    <source>
        <dbReference type="Proteomes" id="UP000616201"/>
    </source>
</evidence>
<comment type="caution">
    <text evidence="2">The sequence shown here is derived from an EMBL/GenBank/DDBJ whole genome shotgun (WGS) entry which is preliminary data.</text>
</comment>
<proteinExistence type="predicted"/>
<dbReference type="InterPro" id="IPR018550">
    <property type="entry name" value="Lipid-A_deacylase-rel"/>
</dbReference>